<gene>
    <name evidence="1" type="ORF">HF682_13700</name>
</gene>
<comment type="caution">
    <text evidence="1">The sequence shown here is derived from an EMBL/GenBank/DDBJ whole genome shotgun (WGS) entry which is preliminary data.</text>
</comment>
<dbReference type="Proteomes" id="UP000587991">
    <property type="component" value="Unassembled WGS sequence"/>
</dbReference>
<accession>A0A847S8C7</accession>
<evidence type="ECO:0000313" key="1">
    <source>
        <dbReference type="EMBL" id="NLR76214.1"/>
    </source>
</evidence>
<sequence>MTQLLAEVIEAHGGMARWQETARIRASVSATGGLFTAKGHPDTLADVEVEVSCHQPRAIYTPFPAVGQTGIFQPSRVAIMSHDDAVLCTRTQPREAFSDPAASASWDDLSLLYFGGYAIWNYLCAPFFLNGPGFTVTEGDVWEEDGELWRRLQVTFPEGFPTHSRQQVFYVDEARQLRRLDYQADIMGGVPVAHYMSAPQDCSGLRIPTQRRAYPRGPDNQANKARCVVEVTLSNITLGCH</sequence>
<evidence type="ECO:0000313" key="2">
    <source>
        <dbReference type="Proteomes" id="UP000587991"/>
    </source>
</evidence>
<protein>
    <submittedName>
        <fullName evidence="1">Uncharacterized protein</fullName>
    </submittedName>
</protein>
<dbReference type="EMBL" id="JABAIM010000003">
    <property type="protein sequence ID" value="NLR76214.1"/>
    <property type="molecule type" value="Genomic_DNA"/>
</dbReference>
<name>A0A847S8C7_9NEIS</name>
<dbReference type="RefSeq" id="WP_168877883.1">
    <property type="nucleotide sequence ID" value="NZ_JABAIM010000003.1"/>
</dbReference>
<dbReference type="AlphaFoldDB" id="A0A847S8C7"/>
<reference evidence="1 2" key="1">
    <citation type="submission" date="2020-04" db="EMBL/GenBank/DDBJ databases">
        <title>Draft genome of Leeia sp. IMCC25680.</title>
        <authorList>
            <person name="Song J."/>
            <person name="Cho J.-C."/>
        </authorList>
    </citation>
    <scope>NUCLEOTIDE SEQUENCE [LARGE SCALE GENOMIC DNA]</scope>
    <source>
        <strain evidence="1 2">IMCC25680</strain>
    </source>
</reference>
<organism evidence="1 2">
    <name type="scientific">Leeia aquatica</name>
    <dbReference type="NCBI Taxonomy" id="2725557"/>
    <lineage>
        <taxon>Bacteria</taxon>
        <taxon>Pseudomonadati</taxon>
        <taxon>Pseudomonadota</taxon>
        <taxon>Betaproteobacteria</taxon>
        <taxon>Neisseriales</taxon>
        <taxon>Leeiaceae</taxon>
        <taxon>Leeia</taxon>
    </lineage>
</organism>
<proteinExistence type="predicted"/>
<keyword evidence="2" id="KW-1185">Reference proteome</keyword>